<dbReference type="AlphaFoldDB" id="W4K0N5"/>
<organism evidence="2 3">
    <name type="scientific">Heterobasidion irregulare (strain TC 32-1)</name>
    <dbReference type="NCBI Taxonomy" id="747525"/>
    <lineage>
        <taxon>Eukaryota</taxon>
        <taxon>Fungi</taxon>
        <taxon>Dikarya</taxon>
        <taxon>Basidiomycota</taxon>
        <taxon>Agaricomycotina</taxon>
        <taxon>Agaricomycetes</taxon>
        <taxon>Russulales</taxon>
        <taxon>Bondarzewiaceae</taxon>
        <taxon>Heterobasidion</taxon>
        <taxon>Heterobasidion annosum species complex</taxon>
    </lineage>
</organism>
<dbReference type="OrthoDB" id="6270329at2759"/>
<dbReference type="KEGG" id="hir:HETIRDRAFT_324079"/>
<accession>W4K0N5</accession>
<evidence type="ECO:0000313" key="2">
    <source>
        <dbReference type="EMBL" id="ETW78691.1"/>
    </source>
</evidence>
<evidence type="ECO:0000256" key="1">
    <source>
        <dbReference type="SAM" id="Coils"/>
    </source>
</evidence>
<name>W4K0N5_HETIT</name>
<sequence>MFISPSVRRVYLEPSETEDLQNQVAQLEARIESLRRDKNMLIDKCESTIAKAAKHAEGEKAARLEAQTAQKEAHDMRKKYEVIKAKYQDIKNQSVFYPHVLSPLYC</sequence>
<dbReference type="Proteomes" id="UP000030671">
    <property type="component" value="Unassembled WGS sequence"/>
</dbReference>
<keyword evidence="1" id="KW-0175">Coiled coil</keyword>
<evidence type="ECO:0000313" key="3">
    <source>
        <dbReference type="Proteomes" id="UP000030671"/>
    </source>
</evidence>
<protein>
    <submittedName>
        <fullName evidence="2">Uncharacterized protein</fullName>
    </submittedName>
</protein>
<dbReference type="GeneID" id="20671018"/>
<dbReference type="HOGENOM" id="CLU_2223607_0_0_1"/>
<dbReference type="EMBL" id="KI925461">
    <property type="protein sequence ID" value="ETW78691.1"/>
    <property type="molecule type" value="Genomic_DNA"/>
</dbReference>
<feature type="coiled-coil region" evidence="1">
    <location>
        <begin position="17"/>
        <end position="93"/>
    </location>
</feature>
<keyword evidence="3" id="KW-1185">Reference proteome</keyword>
<reference evidence="2 3" key="1">
    <citation type="journal article" date="2012" name="New Phytol.">
        <title>Insight into trade-off between wood decay and parasitism from the genome of a fungal forest pathogen.</title>
        <authorList>
            <person name="Olson A."/>
            <person name="Aerts A."/>
            <person name="Asiegbu F."/>
            <person name="Belbahri L."/>
            <person name="Bouzid O."/>
            <person name="Broberg A."/>
            <person name="Canback B."/>
            <person name="Coutinho P.M."/>
            <person name="Cullen D."/>
            <person name="Dalman K."/>
            <person name="Deflorio G."/>
            <person name="van Diepen L.T."/>
            <person name="Dunand C."/>
            <person name="Duplessis S."/>
            <person name="Durling M."/>
            <person name="Gonthier P."/>
            <person name="Grimwood J."/>
            <person name="Fossdal C.G."/>
            <person name="Hansson D."/>
            <person name="Henrissat B."/>
            <person name="Hietala A."/>
            <person name="Himmelstrand K."/>
            <person name="Hoffmeister D."/>
            <person name="Hogberg N."/>
            <person name="James T.Y."/>
            <person name="Karlsson M."/>
            <person name="Kohler A."/>
            <person name="Kues U."/>
            <person name="Lee Y.H."/>
            <person name="Lin Y.C."/>
            <person name="Lind M."/>
            <person name="Lindquist E."/>
            <person name="Lombard V."/>
            <person name="Lucas S."/>
            <person name="Lunden K."/>
            <person name="Morin E."/>
            <person name="Murat C."/>
            <person name="Park J."/>
            <person name="Raffaello T."/>
            <person name="Rouze P."/>
            <person name="Salamov A."/>
            <person name="Schmutz J."/>
            <person name="Solheim H."/>
            <person name="Stahlberg J."/>
            <person name="Velez H."/>
            <person name="de Vries R.P."/>
            <person name="Wiebenga A."/>
            <person name="Woodward S."/>
            <person name="Yakovlev I."/>
            <person name="Garbelotto M."/>
            <person name="Martin F."/>
            <person name="Grigoriev I.V."/>
            <person name="Stenlid J."/>
        </authorList>
    </citation>
    <scope>NUCLEOTIDE SEQUENCE [LARGE SCALE GENOMIC DNA]</scope>
    <source>
        <strain evidence="2 3">TC 32-1</strain>
    </source>
</reference>
<dbReference type="RefSeq" id="XP_009549007.1">
    <property type="nucleotide sequence ID" value="XM_009550712.1"/>
</dbReference>
<gene>
    <name evidence="2" type="ORF">HETIRDRAFT_324079</name>
</gene>
<proteinExistence type="predicted"/>
<dbReference type="InParanoid" id="W4K0N5"/>